<comment type="caution">
    <text evidence="1">The sequence shown here is derived from an EMBL/GenBank/DDBJ whole genome shotgun (WGS) entry which is preliminary data.</text>
</comment>
<organism evidence="1 2">
    <name type="scientific">Segatella copri</name>
    <dbReference type="NCBI Taxonomy" id="165179"/>
    <lineage>
        <taxon>Bacteria</taxon>
        <taxon>Pseudomonadati</taxon>
        <taxon>Bacteroidota</taxon>
        <taxon>Bacteroidia</taxon>
        <taxon>Bacteroidales</taxon>
        <taxon>Prevotellaceae</taxon>
        <taxon>Segatella</taxon>
    </lineage>
</organism>
<dbReference type="Proteomes" id="UP001208620">
    <property type="component" value="Unassembled WGS sequence"/>
</dbReference>
<reference evidence="1" key="1">
    <citation type="submission" date="2022-11" db="EMBL/GenBank/DDBJ databases">
        <title>Genomic repertoires linked with pathogenic potency of arthritogenic Prevotella copri isolated from the gut of rheumatoid arthritis patients.</title>
        <authorList>
            <person name="Nii T."/>
            <person name="Maeda Y."/>
            <person name="Motooka D."/>
            <person name="Naito M."/>
            <person name="Matsumoto Y."/>
            <person name="Ogawa T."/>
            <person name="Oguro-Igashira E."/>
            <person name="Kishikawa T."/>
            <person name="Yamashita M."/>
            <person name="Koizumi S."/>
            <person name="Kurakawa T."/>
            <person name="Okumura R."/>
            <person name="Kayama H."/>
            <person name="Murakami M."/>
            <person name="Sakaguchi T."/>
            <person name="Das B."/>
            <person name="Nakamura S."/>
            <person name="Okada Y."/>
            <person name="Kumanogoh A."/>
            <person name="Takeda K."/>
        </authorList>
    </citation>
    <scope>NUCLEOTIDE SEQUENCE</scope>
    <source>
        <strain evidence="1">H105_2-2</strain>
    </source>
</reference>
<sequence>MKLSELKNHINERQINFVAFCMTPWHLVGAKACCCYLRDCGKIVNPIFIALPHFSNGYLLKENIEDNICYLDNDISVTIKKYIPFLFKSSFRRANRDVVYFAMPWYGNFKLAYALLNDTPFSFKFLIFEEGAGTYYLNKYKIPYLLKEQGFSLHLFQSVIDLKLSKLFYKDGRLLLLNPYVYKKNELVENQKAINAYKKSLIIKQHCTLEENRVIIALQEVNEDIIRIVKNVIDILVSKRYEVYIKPHPRFPLTIDFDNRVTIVKESKALELLEGQIRAKYIISFYSTALISLKWLYGITPISLFYLLGYTNDARNKDIFDFFAIFEKFILSPKNISEFETLFNN</sequence>
<dbReference type="InterPro" id="IPR010866">
    <property type="entry name" value="A-2_8-polyST"/>
</dbReference>
<dbReference type="AlphaFoldDB" id="A0AAW5UGC7"/>
<proteinExistence type="predicted"/>
<dbReference type="RefSeq" id="WP_264949472.1">
    <property type="nucleotide sequence ID" value="NZ_JAPDVB010000002.1"/>
</dbReference>
<gene>
    <name evidence="1" type="ORF">ONT01_14355</name>
</gene>
<accession>A0AAW5UGC7</accession>
<dbReference type="EMBL" id="JAPDVD010000002">
    <property type="protein sequence ID" value="MCW4138927.1"/>
    <property type="molecule type" value="Genomic_DNA"/>
</dbReference>
<dbReference type="Pfam" id="PF07388">
    <property type="entry name" value="A-2_8-polyST"/>
    <property type="match status" value="1"/>
</dbReference>
<evidence type="ECO:0000313" key="2">
    <source>
        <dbReference type="Proteomes" id="UP001208620"/>
    </source>
</evidence>
<protein>
    <submittedName>
        <fullName evidence="1">Alpha-2,8-polysialyltransferase family protein</fullName>
    </submittedName>
</protein>
<evidence type="ECO:0000313" key="1">
    <source>
        <dbReference type="EMBL" id="MCW4138927.1"/>
    </source>
</evidence>
<name>A0AAW5UGC7_9BACT</name>